<dbReference type="SUPFAM" id="SSF103481">
    <property type="entry name" value="Multidrug resistance efflux transporter EmrE"/>
    <property type="match status" value="1"/>
</dbReference>
<feature type="transmembrane region" description="Helical" evidence="2">
    <location>
        <begin position="788"/>
        <end position="808"/>
    </location>
</feature>
<dbReference type="GO" id="GO:0016020">
    <property type="term" value="C:membrane"/>
    <property type="evidence" value="ECO:0007669"/>
    <property type="project" value="InterPro"/>
</dbReference>
<feature type="transmembrane region" description="Helical" evidence="2">
    <location>
        <begin position="948"/>
        <end position="965"/>
    </location>
</feature>
<keyword evidence="2" id="KW-0812">Transmembrane</keyword>
<dbReference type="Pfam" id="PF00892">
    <property type="entry name" value="EamA"/>
    <property type="match status" value="1"/>
</dbReference>
<gene>
    <name evidence="4" type="ORF">AB1Y20_004196</name>
</gene>
<feature type="region of interest" description="Disordered" evidence="1">
    <location>
        <begin position="975"/>
        <end position="1019"/>
    </location>
</feature>
<dbReference type="InterPro" id="IPR000620">
    <property type="entry name" value="EamA_dom"/>
</dbReference>
<feature type="transmembrane region" description="Helical" evidence="2">
    <location>
        <begin position="697"/>
        <end position="716"/>
    </location>
</feature>
<evidence type="ECO:0000259" key="3">
    <source>
        <dbReference type="Pfam" id="PF00892"/>
    </source>
</evidence>
<feature type="transmembrane region" description="Helical" evidence="2">
    <location>
        <begin position="917"/>
        <end position="936"/>
    </location>
</feature>
<keyword evidence="2" id="KW-0472">Membrane</keyword>
<feature type="compositionally biased region" description="Basic and acidic residues" evidence="1">
    <location>
        <begin position="1008"/>
        <end position="1019"/>
    </location>
</feature>
<sequence length="1019" mass="105668">MAMPSRAFRVDVDALAAAAGCTAAHLSRLLRDAAAQAGGALPLSAQLVLPGRTPPVHVRLPPLRTQCALVVTSQFGYADEGAAHGERRDGEGAAWRADKEERLPNELSPFEGRPLVASCVEQLYEAGIRKLVVVVFEGENGKEIVHAINKTGVGARLELTYVYMPRAQNHGASIIAARSYLPEHFLLVSADHVLSPRLVRRVADFELAADDAGCVALERDLSRVERMPTRLLFDIYASVADSTHVSAVGAASAQADGSLHLTSHPRRGNDGLVAGLMLLTRRVVEALIDLSCLGHQFTLAQAIDPFAQCGQLRYCPVGDDWWISVETFNFHPQPAGAARRGRGSPPRPRLDEPAEPASSLRPLAASAASAALRRKAVCAALDESELAEPLLAASLTPPAAEPPGTILLPPLATSPLEPTLLLVASSLAPLELHSAPSPLPPPLPPSSSFPSSSFPSSSFPSSSFPSSSPISSAPAPASAALSGHLISLPLGAAPPPPLAPPRAARLPLSRRAAALVAPLRRAPDSSPLGLLLGVRGVPPALPHDEHHALLVQLPPAHAEPTLAGGGLALVLLPPPSLPSLPPLPPLPLFPSLPALPPLPSSLALLPPLPSLRSSLACLPPLPSLPSSALPSSVLALSLDAAVSASASGPAPTLRLTLHKRVPLAAWALLSGAVVCGAMQAEMTAWQPAVRSPPLKMAWRLSLAAAALLPFATREVLHARVRRRLRRPATWGWVGVCAFGWVGNLTLFAVALSFAPVPQVALFQNTSPLFLVLFRAASGSRLLRAEAGGTALAMAGAATCGAAAALGGGGGGGGVALLGDSLALLAALCDTAYYVGAKRLRMELPLLLFFWLLFASGALVLALLLLACGQAELSADGGAGIFGWLHPSRLPMQLALFAVGDAGGTINFVAVLQYFDPLVVTVFLLMQPVAATAYEVFSRGADALPGPAKSIGSLMVLCGVLVLVVSSSGEKTEHVEASEVLTELEGPAEEQHDATSSGGESEPGYASVKDVEIAMKEPLI</sequence>
<comment type="caution">
    <text evidence="4">The sequence shown here is derived from an EMBL/GenBank/DDBJ whole genome shotgun (WGS) entry which is preliminary data.</text>
</comment>
<keyword evidence="5" id="KW-1185">Reference proteome</keyword>
<name>A0AB34J8P7_PRYPA</name>
<dbReference type="Proteomes" id="UP001515480">
    <property type="component" value="Unassembled WGS sequence"/>
</dbReference>
<feature type="transmembrane region" description="Helical" evidence="2">
    <location>
        <begin position="891"/>
        <end position="910"/>
    </location>
</feature>
<reference evidence="4 5" key="1">
    <citation type="journal article" date="2024" name="Science">
        <title>Giant polyketide synthase enzymes in the biosynthesis of giant marine polyether toxins.</title>
        <authorList>
            <person name="Fallon T.R."/>
            <person name="Shende V.V."/>
            <person name="Wierzbicki I.H."/>
            <person name="Pendleton A.L."/>
            <person name="Watervoot N.F."/>
            <person name="Auber R.P."/>
            <person name="Gonzalez D.J."/>
            <person name="Wisecaver J.H."/>
            <person name="Moore B.S."/>
        </authorList>
    </citation>
    <scope>NUCLEOTIDE SEQUENCE [LARGE SCALE GENOMIC DNA]</scope>
    <source>
        <strain evidence="4 5">12B1</strain>
    </source>
</reference>
<protein>
    <recommendedName>
        <fullName evidence="3">EamA domain-containing protein</fullName>
    </recommendedName>
</protein>
<dbReference type="SUPFAM" id="SSF53448">
    <property type="entry name" value="Nucleotide-diphospho-sugar transferases"/>
    <property type="match status" value="1"/>
</dbReference>
<dbReference type="PANTHER" id="PTHR22911">
    <property type="entry name" value="ACYL-MALONYL CONDENSING ENZYME-RELATED"/>
    <property type="match status" value="1"/>
</dbReference>
<proteinExistence type="predicted"/>
<dbReference type="EMBL" id="JBGBPQ010000012">
    <property type="protein sequence ID" value="KAL1515135.1"/>
    <property type="molecule type" value="Genomic_DNA"/>
</dbReference>
<feature type="transmembrane region" description="Helical" evidence="2">
    <location>
        <begin position="759"/>
        <end position="776"/>
    </location>
</feature>
<feature type="domain" description="EamA" evidence="3">
    <location>
        <begin position="680"/>
        <end position="797"/>
    </location>
</feature>
<dbReference type="InterPro" id="IPR029044">
    <property type="entry name" value="Nucleotide-diphossugar_trans"/>
</dbReference>
<evidence type="ECO:0000313" key="4">
    <source>
        <dbReference type="EMBL" id="KAL1515135.1"/>
    </source>
</evidence>
<evidence type="ECO:0000313" key="5">
    <source>
        <dbReference type="Proteomes" id="UP001515480"/>
    </source>
</evidence>
<accession>A0AB34J8P7</accession>
<dbReference type="Gene3D" id="3.90.550.10">
    <property type="entry name" value="Spore Coat Polysaccharide Biosynthesis Protein SpsA, Chain A"/>
    <property type="match status" value="1"/>
</dbReference>
<feature type="region of interest" description="Disordered" evidence="1">
    <location>
        <begin position="334"/>
        <end position="361"/>
    </location>
</feature>
<feature type="transmembrane region" description="Helical" evidence="2">
    <location>
        <begin position="846"/>
        <end position="866"/>
    </location>
</feature>
<dbReference type="AlphaFoldDB" id="A0AB34J8P7"/>
<organism evidence="4 5">
    <name type="scientific">Prymnesium parvum</name>
    <name type="common">Toxic golden alga</name>
    <dbReference type="NCBI Taxonomy" id="97485"/>
    <lineage>
        <taxon>Eukaryota</taxon>
        <taxon>Haptista</taxon>
        <taxon>Haptophyta</taxon>
        <taxon>Prymnesiophyceae</taxon>
        <taxon>Prymnesiales</taxon>
        <taxon>Prymnesiaceae</taxon>
        <taxon>Prymnesium</taxon>
    </lineage>
</organism>
<keyword evidence="2" id="KW-1133">Transmembrane helix</keyword>
<evidence type="ECO:0000256" key="1">
    <source>
        <dbReference type="SAM" id="MobiDB-lite"/>
    </source>
</evidence>
<dbReference type="InterPro" id="IPR037185">
    <property type="entry name" value="EmrE-like"/>
</dbReference>
<evidence type="ECO:0000256" key="2">
    <source>
        <dbReference type="SAM" id="Phobius"/>
    </source>
</evidence>
<feature type="transmembrane region" description="Helical" evidence="2">
    <location>
        <begin position="728"/>
        <end position="753"/>
    </location>
</feature>
<feature type="transmembrane region" description="Helical" evidence="2">
    <location>
        <begin position="814"/>
        <end position="834"/>
    </location>
</feature>